<protein>
    <submittedName>
        <fullName evidence="1">Protein phosphatase 2C domain-containing protein</fullName>
    </submittedName>
</protein>
<reference evidence="1" key="1">
    <citation type="submission" date="2021-11" db="EMBL/GenBank/DDBJ databases">
        <title>Streptomyces corallinus and Kineosporia corallina sp. nov., two new coral-derived marine actinobacteria.</title>
        <authorList>
            <person name="Buangrab K."/>
            <person name="Sutthacheep M."/>
            <person name="Yeemin T."/>
            <person name="Harunari E."/>
            <person name="Igarashi Y."/>
            <person name="Sripreechasak P."/>
            <person name="Kanchanasin P."/>
            <person name="Tanasupawat S."/>
            <person name="Phongsopitanun W."/>
        </authorList>
    </citation>
    <scope>NUCLEOTIDE SEQUENCE</scope>
    <source>
        <strain evidence="1">JCM 31032</strain>
    </source>
</reference>
<keyword evidence="2" id="KW-1185">Reference proteome</keyword>
<evidence type="ECO:0000313" key="2">
    <source>
        <dbReference type="Proteomes" id="UP001138997"/>
    </source>
</evidence>
<dbReference type="Gene3D" id="3.60.40.10">
    <property type="entry name" value="PPM-type phosphatase domain"/>
    <property type="match status" value="1"/>
</dbReference>
<name>A0A9X1STL6_9ACTN</name>
<dbReference type="SUPFAM" id="SSF81606">
    <property type="entry name" value="PP2C-like"/>
    <property type="match status" value="1"/>
</dbReference>
<evidence type="ECO:0000313" key="1">
    <source>
        <dbReference type="EMBL" id="MCD5312039.1"/>
    </source>
</evidence>
<dbReference type="EMBL" id="JAJOMB010000006">
    <property type="protein sequence ID" value="MCD5312039.1"/>
    <property type="molecule type" value="Genomic_DNA"/>
</dbReference>
<dbReference type="InterPro" id="IPR036457">
    <property type="entry name" value="PPM-type-like_dom_sf"/>
</dbReference>
<dbReference type="Proteomes" id="UP001138997">
    <property type="component" value="Unassembled WGS sequence"/>
</dbReference>
<accession>A0A9X1STL6</accession>
<dbReference type="AlphaFoldDB" id="A0A9X1STL6"/>
<comment type="caution">
    <text evidence="1">The sequence shown here is derived from an EMBL/GenBank/DDBJ whole genome shotgun (WGS) entry which is preliminary data.</text>
</comment>
<organism evidence="1 2">
    <name type="scientific">Kineosporia babensis</name>
    <dbReference type="NCBI Taxonomy" id="499548"/>
    <lineage>
        <taxon>Bacteria</taxon>
        <taxon>Bacillati</taxon>
        <taxon>Actinomycetota</taxon>
        <taxon>Actinomycetes</taxon>
        <taxon>Kineosporiales</taxon>
        <taxon>Kineosporiaceae</taxon>
        <taxon>Kineosporia</taxon>
    </lineage>
</organism>
<proteinExistence type="predicted"/>
<dbReference type="RefSeq" id="WP_231441851.1">
    <property type="nucleotide sequence ID" value="NZ_JAJOMB010000006.1"/>
</dbReference>
<sequence length="224" mass="24169">MTFPIAELISLPRRHGSSPDGEDAGGFDEVRGRFVLSDGAGSAFSARTWARTLVRHFINDPEAGWHEQAVASWRAGLTLRTPRTRRAAEQGSAATLVGLAMADGVGWQATAVGDSCLYVLRAENNLLPEAFPIAWGDRFPAAPELWTTGRPPRLARLAGTAAPGDVLILATDAVARWASAGPPSIWRWLATTETEQLSATLAKYRDESEIEDDDLSVLIVRPPL</sequence>
<gene>
    <name evidence="1" type="ORF">LR394_14095</name>
</gene>